<dbReference type="PROSITE" id="PS50801">
    <property type="entry name" value="STAS"/>
    <property type="match status" value="1"/>
</dbReference>
<dbReference type="Pfam" id="PF01740">
    <property type="entry name" value="STAS"/>
    <property type="match status" value="1"/>
</dbReference>
<protein>
    <submittedName>
        <fullName evidence="3">STAS domain-containing protein</fullName>
    </submittedName>
</protein>
<reference evidence="4" key="1">
    <citation type="journal article" date="2019" name="Int. J. Syst. Evol. Microbiol.">
        <title>The Global Catalogue of Microorganisms (GCM) 10K type strain sequencing project: providing services to taxonomists for standard genome sequencing and annotation.</title>
        <authorList>
            <consortium name="The Broad Institute Genomics Platform"/>
            <consortium name="The Broad Institute Genome Sequencing Center for Infectious Disease"/>
            <person name="Wu L."/>
            <person name="Ma J."/>
        </authorList>
    </citation>
    <scope>NUCLEOTIDE SEQUENCE [LARGE SCALE GENOMIC DNA]</scope>
    <source>
        <strain evidence="4">XZYJ18</strain>
    </source>
</reference>
<evidence type="ECO:0000256" key="1">
    <source>
        <dbReference type="SAM" id="MobiDB-lite"/>
    </source>
</evidence>
<dbReference type="RefSeq" id="WP_378021051.1">
    <property type="nucleotide sequence ID" value="NZ_JBHSKG010000005.1"/>
</dbReference>
<dbReference type="InterPro" id="IPR036513">
    <property type="entry name" value="STAS_dom_sf"/>
</dbReference>
<evidence type="ECO:0000313" key="3">
    <source>
        <dbReference type="EMBL" id="MFC5138847.1"/>
    </source>
</evidence>
<dbReference type="SUPFAM" id="SSF52091">
    <property type="entry name" value="SpoIIaa-like"/>
    <property type="match status" value="1"/>
</dbReference>
<keyword evidence="4" id="KW-1185">Reference proteome</keyword>
<dbReference type="Gene3D" id="3.30.750.24">
    <property type="entry name" value="STAS domain"/>
    <property type="match status" value="1"/>
</dbReference>
<dbReference type="Gene3D" id="3.30.565.10">
    <property type="entry name" value="Histidine kinase-like ATPase, C-terminal domain"/>
    <property type="match status" value="1"/>
</dbReference>
<sequence length="172" mass="17836">MRDGHLADGGSWRPPADDPGGRGRGLMMMRGLVDRVDVAPGPEGTTVTLATPARRDVLVGTYGDDTAALARATGEDLTTETRGDVLAVAGPIDTGTVERFRHRVLEDARGGARKVTVDLDGASVFSSAAVQAVHELRRDLPGLRLHAADGSVAGRVLALTGLDDLLDPPGAP</sequence>
<dbReference type="Pfam" id="PF13581">
    <property type="entry name" value="HATPase_c_2"/>
    <property type="match status" value="1"/>
</dbReference>
<dbReference type="InterPro" id="IPR003594">
    <property type="entry name" value="HATPase_dom"/>
</dbReference>
<organism evidence="3 4">
    <name type="scientific">Actinomycetospora rhizophila</name>
    <dbReference type="NCBI Taxonomy" id="1416876"/>
    <lineage>
        <taxon>Bacteria</taxon>
        <taxon>Bacillati</taxon>
        <taxon>Actinomycetota</taxon>
        <taxon>Actinomycetes</taxon>
        <taxon>Pseudonocardiales</taxon>
        <taxon>Pseudonocardiaceae</taxon>
        <taxon>Actinomycetospora</taxon>
    </lineage>
</organism>
<feature type="region of interest" description="Disordered" evidence="1">
    <location>
        <begin position="1"/>
        <end position="24"/>
    </location>
</feature>
<dbReference type="CDD" id="cd07043">
    <property type="entry name" value="STAS_anti-anti-sigma_factors"/>
    <property type="match status" value="1"/>
</dbReference>
<comment type="caution">
    <text evidence="3">The sequence shown here is derived from an EMBL/GenBank/DDBJ whole genome shotgun (WGS) entry which is preliminary data.</text>
</comment>
<evidence type="ECO:0000313" key="4">
    <source>
        <dbReference type="Proteomes" id="UP001596175"/>
    </source>
</evidence>
<name>A0ABV9ZCR4_9PSEU</name>
<proteinExistence type="predicted"/>
<feature type="domain" description="STAS" evidence="2">
    <location>
        <begin position="85"/>
        <end position="172"/>
    </location>
</feature>
<accession>A0ABV9ZCR4</accession>
<evidence type="ECO:0000259" key="2">
    <source>
        <dbReference type="PROSITE" id="PS50801"/>
    </source>
</evidence>
<dbReference type="Proteomes" id="UP001596175">
    <property type="component" value="Unassembled WGS sequence"/>
</dbReference>
<gene>
    <name evidence="3" type="ORF">ACFPK1_11435</name>
</gene>
<dbReference type="EMBL" id="JBHSKG010000005">
    <property type="protein sequence ID" value="MFC5138847.1"/>
    <property type="molecule type" value="Genomic_DNA"/>
</dbReference>
<dbReference type="InterPro" id="IPR036890">
    <property type="entry name" value="HATPase_C_sf"/>
</dbReference>
<dbReference type="InterPro" id="IPR002645">
    <property type="entry name" value="STAS_dom"/>
</dbReference>